<organism evidence="1 2">
    <name type="scientific">Polarella glacialis</name>
    <name type="common">Dinoflagellate</name>
    <dbReference type="NCBI Taxonomy" id="89957"/>
    <lineage>
        <taxon>Eukaryota</taxon>
        <taxon>Sar</taxon>
        <taxon>Alveolata</taxon>
        <taxon>Dinophyceae</taxon>
        <taxon>Suessiales</taxon>
        <taxon>Suessiaceae</taxon>
        <taxon>Polarella</taxon>
    </lineage>
</organism>
<gene>
    <name evidence="1" type="ORF">PGLA1383_LOCUS42436</name>
</gene>
<dbReference type="AlphaFoldDB" id="A0A813GEV8"/>
<proteinExistence type="predicted"/>
<reference evidence="1" key="1">
    <citation type="submission" date="2021-02" db="EMBL/GenBank/DDBJ databases">
        <authorList>
            <person name="Dougan E. K."/>
            <person name="Rhodes N."/>
            <person name="Thang M."/>
            <person name="Chan C."/>
        </authorList>
    </citation>
    <scope>NUCLEOTIDE SEQUENCE</scope>
</reference>
<feature type="non-terminal residue" evidence="1">
    <location>
        <position position="1"/>
    </location>
</feature>
<dbReference type="Proteomes" id="UP000654075">
    <property type="component" value="Unassembled WGS sequence"/>
</dbReference>
<dbReference type="OrthoDB" id="424025at2759"/>
<sequence length="333" mass="36194">LPTSLLLQRELAQALEAFQLSGNAALGQSAARSKGTEAWGHAFSIAKAVLTGVQTHLPGVLESVKFREGADCAKQCESLPSRGKSVIASITVRFAYPEICGEFATRSRIGSSIRLAQEVCFALRQPSADLVKEPLVLEVSGLDFPCLEESILIRTRIEDLLGQDFNKKAAYAWWLTNRDSEYPLRKSKFRRVHASIFEGPIMARPPQWAAEKGFWGYLNAPSNVIASFEFWDQGRAGLRTTAKCHPPTDPGLAATAAVCDVLCLEVMKSDRVISEPWAPSAINLAALTHGRAAGQPGAIPDKIAKLFSAASEWGPGAAGWQANDDTWRCTDRK</sequence>
<comment type="caution">
    <text evidence="1">The sequence shown here is derived from an EMBL/GenBank/DDBJ whole genome shotgun (WGS) entry which is preliminary data.</text>
</comment>
<dbReference type="EMBL" id="CAJNNV010028674">
    <property type="protein sequence ID" value="CAE8625439.1"/>
    <property type="molecule type" value="Genomic_DNA"/>
</dbReference>
<evidence type="ECO:0000313" key="1">
    <source>
        <dbReference type="EMBL" id="CAE8625439.1"/>
    </source>
</evidence>
<keyword evidence="2" id="KW-1185">Reference proteome</keyword>
<accession>A0A813GEV8</accession>
<evidence type="ECO:0000313" key="2">
    <source>
        <dbReference type="Proteomes" id="UP000654075"/>
    </source>
</evidence>
<feature type="non-terminal residue" evidence="1">
    <location>
        <position position="333"/>
    </location>
</feature>
<name>A0A813GEV8_POLGL</name>
<protein>
    <submittedName>
        <fullName evidence="1">Uncharacterized protein</fullName>
    </submittedName>
</protein>